<dbReference type="PROSITE" id="PS50181">
    <property type="entry name" value="FBOX"/>
    <property type="match status" value="1"/>
</dbReference>
<dbReference type="CDD" id="cd22149">
    <property type="entry name" value="F-box_DmSKP2-like"/>
    <property type="match status" value="1"/>
</dbReference>
<gene>
    <name evidence="2" type="ORF">PLOB_00043983</name>
</gene>
<name>A0ABN8PIU9_9CNID</name>
<reference evidence="2 3" key="1">
    <citation type="submission" date="2022-05" db="EMBL/GenBank/DDBJ databases">
        <authorList>
            <consortium name="Genoscope - CEA"/>
            <person name="William W."/>
        </authorList>
    </citation>
    <scope>NUCLEOTIDE SEQUENCE [LARGE SCALE GENOMIC DNA]</scope>
</reference>
<dbReference type="Pfam" id="PF13516">
    <property type="entry name" value="LRR_6"/>
    <property type="match status" value="1"/>
</dbReference>
<dbReference type="Pfam" id="PF12937">
    <property type="entry name" value="F-box-like"/>
    <property type="match status" value="1"/>
</dbReference>
<dbReference type="SUPFAM" id="SSF81383">
    <property type="entry name" value="F-box domain"/>
    <property type="match status" value="1"/>
</dbReference>
<evidence type="ECO:0000259" key="1">
    <source>
        <dbReference type="PROSITE" id="PS50181"/>
    </source>
</evidence>
<dbReference type="Proteomes" id="UP001159405">
    <property type="component" value="Unassembled WGS sequence"/>
</dbReference>
<comment type="caution">
    <text evidence="2">The sequence shown here is derived from an EMBL/GenBank/DDBJ whole genome shotgun (WGS) entry which is preliminary data.</text>
</comment>
<proteinExistence type="predicted"/>
<evidence type="ECO:0000313" key="3">
    <source>
        <dbReference type="Proteomes" id="UP001159405"/>
    </source>
</evidence>
<feature type="domain" description="F-box" evidence="1">
    <location>
        <begin position="111"/>
        <end position="157"/>
    </location>
</feature>
<dbReference type="InterPro" id="IPR036047">
    <property type="entry name" value="F-box-like_dom_sf"/>
</dbReference>
<dbReference type="SUPFAM" id="SSF52047">
    <property type="entry name" value="RNI-like"/>
    <property type="match status" value="1"/>
</dbReference>
<evidence type="ECO:0000313" key="2">
    <source>
        <dbReference type="EMBL" id="CAH3144466.1"/>
    </source>
</evidence>
<accession>A0ABN8PIU9</accession>
<dbReference type="InterPro" id="IPR001611">
    <property type="entry name" value="Leu-rich_rpt"/>
</dbReference>
<dbReference type="InterPro" id="IPR001810">
    <property type="entry name" value="F-box_dom"/>
</dbReference>
<sequence length="345" mass="38703">NLLLYRSKAISTYKELGVEELQWPAEDERELSQEIIRVNPLNRHSILQAPSHKFVVSHWGRTSSLVAKLTSTGQPSNRGSWKSSSVREGCYDCSQNRQGNITAIQSDKPTTNYWISLSDEIILAIFQLLPKKTIVKCACVCKHWHRLVYDESLWRCVDMTKANLPSGLLGKVLKRGTRVLRLAQAKVASPLYHDDNSSFPDIVPLSPESPSNSMFSLRYLDATCCSFENDTLFSLIMHSKQLTHLSLESCAISVRILKAISEFRNLTVLNLAMCTGLTVTGMCSLVKSGGKNSWLKELNLAWTNLSKPTILHVIKNLPKLQQLNLSGCRDTLTDDCKSNHGLVYH</sequence>
<dbReference type="SMART" id="SM00256">
    <property type="entry name" value="FBOX"/>
    <property type="match status" value="1"/>
</dbReference>
<organism evidence="2 3">
    <name type="scientific">Porites lobata</name>
    <dbReference type="NCBI Taxonomy" id="104759"/>
    <lineage>
        <taxon>Eukaryota</taxon>
        <taxon>Metazoa</taxon>
        <taxon>Cnidaria</taxon>
        <taxon>Anthozoa</taxon>
        <taxon>Hexacorallia</taxon>
        <taxon>Scleractinia</taxon>
        <taxon>Fungiina</taxon>
        <taxon>Poritidae</taxon>
        <taxon>Porites</taxon>
    </lineage>
</organism>
<dbReference type="Gene3D" id="3.80.10.10">
    <property type="entry name" value="Ribonuclease Inhibitor"/>
    <property type="match status" value="1"/>
</dbReference>
<keyword evidence="3" id="KW-1185">Reference proteome</keyword>
<dbReference type="PANTHER" id="PTHR38926:SF72">
    <property type="entry name" value="IM:7136021-RELATED"/>
    <property type="match status" value="1"/>
</dbReference>
<feature type="non-terminal residue" evidence="2">
    <location>
        <position position="1"/>
    </location>
</feature>
<dbReference type="InterPro" id="IPR032675">
    <property type="entry name" value="LRR_dom_sf"/>
</dbReference>
<dbReference type="PANTHER" id="PTHR38926">
    <property type="entry name" value="F-BOX DOMAIN CONTAINING PROTEIN, EXPRESSED"/>
    <property type="match status" value="1"/>
</dbReference>
<dbReference type="EMBL" id="CALNXK010000073">
    <property type="protein sequence ID" value="CAH3144466.1"/>
    <property type="molecule type" value="Genomic_DNA"/>
</dbReference>
<protein>
    <recommendedName>
        <fullName evidence="1">F-box domain-containing protein</fullName>
    </recommendedName>
</protein>